<evidence type="ECO:0000256" key="1">
    <source>
        <dbReference type="ARBA" id="ARBA00007473"/>
    </source>
</evidence>
<dbReference type="PANTHER" id="PTHR14490:SF5">
    <property type="entry name" value="PROTEIN KRI1 HOMOLOG"/>
    <property type="match status" value="1"/>
</dbReference>
<reference evidence="5 6" key="1">
    <citation type="submission" date="2016-07" db="EMBL/GenBank/DDBJ databases">
        <title>Pervasive Adenine N6-methylation of Active Genes in Fungi.</title>
        <authorList>
            <consortium name="DOE Joint Genome Institute"/>
            <person name="Mondo S.J."/>
            <person name="Dannebaum R.O."/>
            <person name="Kuo R.C."/>
            <person name="Labutti K."/>
            <person name="Haridas S."/>
            <person name="Kuo A."/>
            <person name="Salamov A."/>
            <person name="Ahrendt S.R."/>
            <person name="Lipzen A."/>
            <person name="Sullivan W."/>
            <person name="Andreopoulos W.B."/>
            <person name="Clum A."/>
            <person name="Lindquist E."/>
            <person name="Daum C."/>
            <person name="Ramamoorthy G.K."/>
            <person name="Gryganskyi A."/>
            <person name="Culley D."/>
            <person name="Magnuson J.K."/>
            <person name="James T.Y."/>
            <person name="O'Malley M.A."/>
            <person name="Stajich J.E."/>
            <person name="Spatafora J.W."/>
            <person name="Visel A."/>
            <person name="Grigoriev I.V."/>
        </authorList>
    </citation>
    <scope>NUCLEOTIDE SEQUENCE [LARGE SCALE GENOMIC DNA]</scope>
    <source>
        <strain evidence="5 6">JEL800</strain>
    </source>
</reference>
<gene>
    <name evidence="5" type="ORF">BCR33DRAFT_711353</name>
</gene>
<sequence length="726" mass="84230">MKKFGKGKPKHRPADDEGDNPNMIPVKSRGGFVESVSSRRNETADSDNEFDLMAPVDKSEVVTMDLSDPEDADEDAAFNINKDFAIKYEERKKAEEISFLKDRYGENYDEGDDDEDDSESDEEEDENGELLTKELDLQILKTIGLIRSKAPEVYNPEKVFFTGDDLKKSEESWKEKQEEKKAQGKKMTLKDYHRQRLLEGGGLEEDDEDENDTYLEEQEDIKKRDDDEEDDLLASVDDQRKVEAYSQCEEADYKSFLVQNIKKDGVLNEWAEFGEGKEEAIADPNEKFLMDFILNKKWVDEEGDETKIPTGEDEADRFEHAYNFRFEEAEGTNIQTFSRTIEDSMRRKDSTRAEKRAAVKARKAEEKKAKEEELKRLKNLKKEELRLKLQKIADVAGTDMSVFDGVDLEEEFDPNKFDEMMAKRFNDEYYDDQEAIGGDLQKPVFDDGLDMDELDYYDDDDIPPPPPVAGLVDEHDFEIDGLIDRELGPKAGEGKVLKKVKPQEEEEKLKKKEAKENKLKRKLADQEDDGYGYNEEEEDIIMDADYLPGGEYYGEEEQPTGKKKDKKKELKEKKKAAKEKDAAATTLDDYIDEYLQMDYEDMIGDLPTRFKYRKVEPENFGISAVDILTAPETALNEFVPLKHIAPFRPEQRKQRDREIWSKTKKKRMKKLKDAIEAEKAGKTLEEWENAKREKKRKLRRKRRKPCLKEGVSSERLASYGIPSRKK</sequence>
<feature type="region of interest" description="Disordered" evidence="3">
    <location>
        <begin position="1"/>
        <end position="52"/>
    </location>
</feature>
<evidence type="ECO:0000256" key="3">
    <source>
        <dbReference type="SAM" id="MobiDB-lite"/>
    </source>
</evidence>
<keyword evidence="2" id="KW-0175">Coiled coil</keyword>
<feature type="coiled-coil region" evidence="2">
    <location>
        <begin position="354"/>
        <end position="390"/>
    </location>
</feature>
<dbReference type="GO" id="GO:0030686">
    <property type="term" value="C:90S preribosome"/>
    <property type="evidence" value="ECO:0007669"/>
    <property type="project" value="TreeGrafter"/>
</dbReference>
<keyword evidence="6" id="KW-1185">Reference proteome</keyword>
<feature type="compositionally biased region" description="Basic and acidic residues" evidence="3">
    <location>
        <begin position="482"/>
        <end position="525"/>
    </location>
</feature>
<feature type="region of interest" description="Disordered" evidence="3">
    <location>
        <begin position="168"/>
        <end position="236"/>
    </location>
</feature>
<protein>
    <submittedName>
        <fullName evidence="5">Krr1-domain-containing protein</fullName>
    </submittedName>
</protein>
<dbReference type="Pfam" id="PF12936">
    <property type="entry name" value="Kri1_C"/>
    <property type="match status" value="1"/>
</dbReference>
<feature type="compositionally biased region" description="Basic and acidic residues" evidence="3">
    <location>
        <begin position="168"/>
        <end position="197"/>
    </location>
</feature>
<feature type="region of interest" description="Disordered" evidence="3">
    <location>
        <begin position="99"/>
        <end position="133"/>
    </location>
</feature>
<feature type="compositionally biased region" description="Acidic residues" evidence="3">
    <location>
        <begin position="107"/>
        <end position="128"/>
    </location>
</feature>
<feature type="compositionally biased region" description="Acidic residues" evidence="3">
    <location>
        <begin position="526"/>
        <end position="542"/>
    </location>
</feature>
<dbReference type="PANTHER" id="PTHR14490">
    <property type="entry name" value="ZINC FINGER, ZZ TYPE"/>
    <property type="match status" value="1"/>
</dbReference>
<evidence type="ECO:0000313" key="5">
    <source>
        <dbReference type="EMBL" id="ORY52948.1"/>
    </source>
</evidence>
<dbReference type="GO" id="GO:0005730">
    <property type="term" value="C:nucleolus"/>
    <property type="evidence" value="ECO:0007669"/>
    <property type="project" value="TreeGrafter"/>
</dbReference>
<feature type="compositionally biased region" description="Basic residues" evidence="3">
    <location>
        <begin position="692"/>
        <end position="705"/>
    </location>
</feature>
<name>A0A1Y2D0Z0_9FUNG</name>
<organism evidence="5 6">
    <name type="scientific">Rhizoclosmatium globosum</name>
    <dbReference type="NCBI Taxonomy" id="329046"/>
    <lineage>
        <taxon>Eukaryota</taxon>
        <taxon>Fungi</taxon>
        <taxon>Fungi incertae sedis</taxon>
        <taxon>Chytridiomycota</taxon>
        <taxon>Chytridiomycota incertae sedis</taxon>
        <taxon>Chytridiomycetes</taxon>
        <taxon>Chytridiales</taxon>
        <taxon>Chytriomycetaceae</taxon>
        <taxon>Rhizoclosmatium</taxon>
    </lineage>
</organism>
<dbReference type="InterPro" id="IPR018034">
    <property type="entry name" value="Kri1"/>
</dbReference>
<dbReference type="OrthoDB" id="10252032at2759"/>
<feature type="region of interest" description="Disordered" evidence="3">
    <location>
        <begin position="688"/>
        <end position="709"/>
    </location>
</feature>
<evidence type="ECO:0000259" key="4">
    <source>
        <dbReference type="Pfam" id="PF12936"/>
    </source>
</evidence>
<evidence type="ECO:0000256" key="2">
    <source>
        <dbReference type="SAM" id="Coils"/>
    </source>
</evidence>
<evidence type="ECO:0000313" key="6">
    <source>
        <dbReference type="Proteomes" id="UP000193642"/>
    </source>
</evidence>
<comment type="caution">
    <text evidence="5">The sequence shown here is derived from an EMBL/GenBank/DDBJ whole genome shotgun (WGS) entry which is preliminary data.</text>
</comment>
<dbReference type="AlphaFoldDB" id="A0A1Y2D0Z0"/>
<dbReference type="STRING" id="329046.A0A1Y2D0Z0"/>
<feature type="compositionally biased region" description="Acidic residues" evidence="3">
    <location>
        <begin position="202"/>
        <end position="219"/>
    </location>
</feature>
<dbReference type="EMBL" id="MCGO01000002">
    <property type="protein sequence ID" value="ORY52948.1"/>
    <property type="molecule type" value="Genomic_DNA"/>
</dbReference>
<dbReference type="Proteomes" id="UP000193642">
    <property type="component" value="Unassembled WGS sequence"/>
</dbReference>
<accession>A0A1Y2D0Z0</accession>
<feature type="compositionally biased region" description="Acidic residues" evidence="3">
    <location>
        <begin position="449"/>
        <end position="462"/>
    </location>
</feature>
<dbReference type="GO" id="GO:0000447">
    <property type="term" value="P:endonucleolytic cleavage in ITS1 to separate SSU-rRNA from 5.8S rRNA and LSU-rRNA from tricistronic rRNA transcript (SSU-rRNA, 5.8S rRNA, LSU-rRNA)"/>
    <property type="evidence" value="ECO:0007669"/>
    <property type="project" value="TreeGrafter"/>
</dbReference>
<dbReference type="InterPro" id="IPR024626">
    <property type="entry name" value="Kri1-like_C"/>
</dbReference>
<proteinExistence type="inferred from homology"/>
<feature type="region of interest" description="Disordered" evidence="3">
    <location>
        <begin position="449"/>
        <end position="582"/>
    </location>
</feature>
<dbReference type="Pfam" id="PF05178">
    <property type="entry name" value="Kri1"/>
    <property type="match status" value="1"/>
</dbReference>
<feature type="compositionally biased region" description="Basic and acidic residues" evidence="3">
    <location>
        <begin position="559"/>
        <end position="582"/>
    </location>
</feature>
<comment type="similarity">
    <text evidence="1">Belongs to the KRI1 family.</text>
</comment>
<feature type="compositionally biased region" description="Basic residues" evidence="3">
    <location>
        <begin position="1"/>
        <end position="11"/>
    </location>
</feature>
<feature type="domain" description="Kri1-like C-terminal" evidence="4">
    <location>
        <begin position="586"/>
        <end position="670"/>
    </location>
</feature>